<protein>
    <submittedName>
        <fullName evidence="15">Uncharacterized protein</fullName>
    </submittedName>
</protein>
<dbReference type="EMBL" id="CANHGI010000001">
    <property type="protein sequence ID" value="CAI5440456.1"/>
    <property type="molecule type" value="Genomic_DNA"/>
</dbReference>
<keyword evidence="7" id="KW-0915">Sodium</keyword>
<dbReference type="OrthoDB" id="8065060at2759"/>
<dbReference type="PRINTS" id="PR01078">
    <property type="entry name" value="AMINACHANNEL"/>
</dbReference>
<dbReference type="Gene3D" id="1.10.287.820">
    <property type="entry name" value="Acid-sensing ion channel domain"/>
    <property type="match status" value="1"/>
</dbReference>
<proteinExistence type="inferred from homology"/>
<name>A0A9P1MY84_9PELO</name>
<evidence type="ECO:0000256" key="8">
    <source>
        <dbReference type="ARBA" id="ARBA00023065"/>
    </source>
</evidence>
<gene>
    <name evidence="15" type="ORF">CAMP_LOCUS3093</name>
</gene>
<dbReference type="GO" id="GO:0005886">
    <property type="term" value="C:plasma membrane"/>
    <property type="evidence" value="ECO:0007669"/>
    <property type="project" value="TreeGrafter"/>
</dbReference>
<dbReference type="Pfam" id="PF00858">
    <property type="entry name" value="ASC"/>
    <property type="match status" value="1"/>
</dbReference>
<feature type="transmembrane region" description="Helical" evidence="14">
    <location>
        <begin position="515"/>
        <end position="539"/>
    </location>
</feature>
<sequence length="627" mass="70849">MAQNTVQNLGAAYKNHNFEPDDTYLINFQAGPSSSRTSNATTSDMRSEMILEMPVSQLKKIKGAQGTVSVTRETQHFCETTTMHGPKRIFKGKHWATLFWAIMVACSLGLLITQVVILVAQYLEKPVISQVSFLINEEGLDFPHVTVCNLNPIRKSYVTNLNQTGGGDVTEDMITYLMNYNVEILSLIGGNDRETLHQGNLSLEAYQKRHSDFTPDKFFWDGGFECADVLKLCSFEGAIFDCCSLATPILTPMGKCYTLDMSKSEKSWMRKQTEPGISAGLQLTLDAHLEEQFDGENGTMGPLFTNSFVDGFRYFVHPPDSIPHLSSDEFTVSPNSVAYSAITSDRFLLLSAENWGNCTDEYPADLQPTNLSYTSTSCVALCKARQYFEICGCSPALYNLENKYKECNPFETYTCVDNHMRTSQSDKFAINLPQCNECRIECNSLVYRAYNSYGSRLSNGALSWLHAKNATWTNAHMRSNFQMINIFYRDMSYTEYNQVQDASITQLLSDIGGNMGMFLGMSVITITEICLFFSKVFWIGTSKQRRKYMFSKKLNENTRQEEITDTVEKMKVITSYGDLGKFQNSSSFNGGSQNLNDDDRVQFRIDVNQLADQLNNNTMVDVKRSRY</sequence>
<dbReference type="Proteomes" id="UP001152747">
    <property type="component" value="Unassembled WGS sequence"/>
</dbReference>
<keyword evidence="6 14" id="KW-1133">Transmembrane helix</keyword>
<dbReference type="GO" id="GO:0015280">
    <property type="term" value="F:ligand-gated sodium channel activity"/>
    <property type="evidence" value="ECO:0007669"/>
    <property type="project" value="TreeGrafter"/>
</dbReference>
<comment type="caution">
    <text evidence="15">The sequence shown here is derived from an EMBL/GenBank/DDBJ whole genome shotgun (WGS) entry which is preliminary data.</text>
</comment>
<evidence type="ECO:0000256" key="6">
    <source>
        <dbReference type="ARBA" id="ARBA00022989"/>
    </source>
</evidence>
<dbReference type="InterPro" id="IPR001873">
    <property type="entry name" value="ENaC"/>
</dbReference>
<evidence type="ECO:0000256" key="13">
    <source>
        <dbReference type="RuleBase" id="RU000679"/>
    </source>
</evidence>
<evidence type="ECO:0000256" key="1">
    <source>
        <dbReference type="ARBA" id="ARBA00004141"/>
    </source>
</evidence>
<evidence type="ECO:0000256" key="14">
    <source>
        <dbReference type="SAM" id="Phobius"/>
    </source>
</evidence>
<keyword evidence="9 14" id="KW-0472">Membrane</keyword>
<keyword evidence="4 13" id="KW-0894">Sodium channel</keyword>
<dbReference type="Gene3D" id="2.60.470.10">
    <property type="entry name" value="Acid-sensing ion channels like domains"/>
    <property type="match status" value="1"/>
</dbReference>
<evidence type="ECO:0000256" key="9">
    <source>
        <dbReference type="ARBA" id="ARBA00023136"/>
    </source>
</evidence>
<dbReference type="PANTHER" id="PTHR11690">
    <property type="entry name" value="AMILORIDE-SENSITIVE SODIUM CHANNEL-RELATED"/>
    <property type="match status" value="1"/>
</dbReference>
<evidence type="ECO:0000256" key="4">
    <source>
        <dbReference type="ARBA" id="ARBA00022461"/>
    </source>
</evidence>
<evidence type="ECO:0000256" key="11">
    <source>
        <dbReference type="ARBA" id="ARBA00023201"/>
    </source>
</evidence>
<comment type="subcellular location">
    <subcellularLocation>
        <location evidence="1">Membrane</location>
        <topology evidence="1">Multi-pass membrane protein</topology>
    </subcellularLocation>
</comment>
<keyword evidence="16" id="KW-1185">Reference proteome</keyword>
<keyword evidence="10" id="KW-0325">Glycoprotein</keyword>
<evidence type="ECO:0000256" key="3">
    <source>
        <dbReference type="ARBA" id="ARBA00022448"/>
    </source>
</evidence>
<evidence type="ECO:0000313" key="15">
    <source>
        <dbReference type="EMBL" id="CAI5440456.1"/>
    </source>
</evidence>
<evidence type="ECO:0000256" key="5">
    <source>
        <dbReference type="ARBA" id="ARBA00022692"/>
    </source>
</evidence>
<keyword evidence="11 13" id="KW-0739">Sodium transport</keyword>
<evidence type="ECO:0000256" key="7">
    <source>
        <dbReference type="ARBA" id="ARBA00023053"/>
    </source>
</evidence>
<evidence type="ECO:0000256" key="2">
    <source>
        <dbReference type="ARBA" id="ARBA00007193"/>
    </source>
</evidence>
<keyword evidence="5 13" id="KW-0812">Transmembrane</keyword>
<evidence type="ECO:0000313" key="16">
    <source>
        <dbReference type="Proteomes" id="UP001152747"/>
    </source>
</evidence>
<dbReference type="PANTHER" id="PTHR11690:SF273">
    <property type="entry name" value="DEGENERIN LIKE-RELATED"/>
    <property type="match status" value="1"/>
</dbReference>
<keyword evidence="8 13" id="KW-0406">Ion transport</keyword>
<keyword evidence="3 13" id="KW-0813">Transport</keyword>
<evidence type="ECO:0000256" key="12">
    <source>
        <dbReference type="ARBA" id="ARBA00023303"/>
    </source>
</evidence>
<dbReference type="AlphaFoldDB" id="A0A9P1MY84"/>
<reference evidence="15" key="1">
    <citation type="submission" date="2022-11" db="EMBL/GenBank/DDBJ databases">
        <authorList>
            <person name="Kikuchi T."/>
        </authorList>
    </citation>
    <scope>NUCLEOTIDE SEQUENCE</scope>
    <source>
        <strain evidence="15">PS1010</strain>
    </source>
</reference>
<feature type="transmembrane region" description="Helical" evidence="14">
    <location>
        <begin position="97"/>
        <end position="123"/>
    </location>
</feature>
<keyword evidence="12 13" id="KW-0407">Ion channel</keyword>
<comment type="similarity">
    <text evidence="2 13">Belongs to the amiloride-sensitive sodium channel (TC 1.A.6) family.</text>
</comment>
<organism evidence="15 16">
    <name type="scientific">Caenorhabditis angaria</name>
    <dbReference type="NCBI Taxonomy" id="860376"/>
    <lineage>
        <taxon>Eukaryota</taxon>
        <taxon>Metazoa</taxon>
        <taxon>Ecdysozoa</taxon>
        <taxon>Nematoda</taxon>
        <taxon>Chromadorea</taxon>
        <taxon>Rhabditida</taxon>
        <taxon>Rhabditina</taxon>
        <taxon>Rhabditomorpha</taxon>
        <taxon>Rhabditoidea</taxon>
        <taxon>Rhabditidae</taxon>
        <taxon>Peloderinae</taxon>
        <taxon>Caenorhabditis</taxon>
    </lineage>
</organism>
<accession>A0A9P1MY84</accession>
<evidence type="ECO:0000256" key="10">
    <source>
        <dbReference type="ARBA" id="ARBA00023180"/>
    </source>
</evidence>